<feature type="transmembrane region" description="Helical" evidence="1">
    <location>
        <begin position="77"/>
        <end position="95"/>
    </location>
</feature>
<accession>A0A195BTH8</accession>
<dbReference type="Proteomes" id="UP000078540">
    <property type="component" value="Unassembled WGS sequence"/>
</dbReference>
<evidence type="ECO:0000313" key="3">
    <source>
        <dbReference type="Proteomes" id="UP000078540"/>
    </source>
</evidence>
<dbReference type="EMBL" id="KQ976417">
    <property type="protein sequence ID" value="KYM89736.1"/>
    <property type="molecule type" value="Genomic_DNA"/>
</dbReference>
<evidence type="ECO:0000256" key="1">
    <source>
        <dbReference type="SAM" id="Phobius"/>
    </source>
</evidence>
<keyword evidence="1" id="KW-0472">Membrane</keyword>
<dbReference type="AlphaFoldDB" id="A0A195BTH8"/>
<proteinExistence type="predicted"/>
<reference evidence="2 3" key="1">
    <citation type="submission" date="2015-09" db="EMBL/GenBank/DDBJ databases">
        <title>Atta colombica WGS genome.</title>
        <authorList>
            <person name="Nygaard S."/>
            <person name="Hu H."/>
            <person name="Boomsma J."/>
            <person name="Zhang G."/>
        </authorList>
    </citation>
    <scope>NUCLEOTIDE SEQUENCE [LARGE SCALE GENOMIC DNA]</scope>
    <source>
        <strain evidence="2">Treedump-2</strain>
        <tissue evidence="2">Whole body</tissue>
    </source>
</reference>
<keyword evidence="1" id="KW-0812">Transmembrane</keyword>
<evidence type="ECO:0000313" key="2">
    <source>
        <dbReference type="EMBL" id="KYM89736.1"/>
    </source>
</evidence>
<protein>
    <submittedName>
        <fullName evidence="2">Uncharacterized protein</fullName>
    </submittedName>
</protein>
<sequence length="196" mass="22436">MRVSPCDKLRKHHARLRQARRGLGCSSAANVHGYDATLAPMGTSREEQVLLSRIVCTRVRARIAYNIASSIESGSPYVWVADVILFYFIFFFFFYDAPCVCRRFIRTGGQVNTNIILFFVIDGMQRKVCVGHVVAANKTLPLPFDQSKRVLVAVDTVDKFRSLCDCQVRHSQQKRSILSFVILIRKKREREDKVSF</sequence>
<keyword evidence="1" id="KW-1133">Transmembrane helix</keyword>
<organism evidence="2 3">
    <name type="scientific">Atta colombica</name>
    <dbReference type="NCBI Taxonomy" id="520822"/>
    <lineage>
        <taxon>Eukaryota</taxon>
        <taxon>Metazoa</taxon>
        <taxon>Ecdysozoa</taxon>
        <taxon>Arthropoda</taxon>
        <taxon>Hexapoda</taxon>
        <taxon>Insecta</taxon>
        <taxon>Pterygota</taxon>
        <taxon>Neoptera</taxon>
        <taxon>Endopterygota</taxon>
        <taxon>Hymenoptera</taxon>
        <taxon>Apocrita</taxon>
        <taxon>Aculeata</taxon>
        <taxon>Formicoidea</taxon>
        <taxon>Formicidae</taxon>
        <taxon>Myrmicinae</taxon>
        <taxon>Atta</taxon>
    </lineage>
</organism>
<name>A0A195BTH8_9HYME</name>
<gene>
    <name evidence="2" type="ORF">ALC53_02048</name>
</gene>
<keyword evidence="3" id="KW-1185">Reference proteome</keyword>